<reference evidence="3" key="2">
    <citation type="submission" date="2025-08" db="UniProtKB">
        <authorList>
            <consortium name="Ensembl"/>
        </authorList>
    </citation>
    <scope>IDENTIFICATION</scope>
</reference>
<dbReference type="OrthoDB" id="9411431at2759"/>
<dbReference type="AlphaFoldDB" id="W5MCX1"/>
<dbReference type="HOGENOM" id="CLU_157362_0_0_1"/>
<proteinExistence type="inferred from homology"/>
<evidence type="ECO:0000256" key="2">
    <source>
        <dbReference type="SAM" id="MobiDB-lite"/>
    </source>
</evidence>
<dbReference type="GO" id="GO:0030154">
    <property type="term" value="P:cell differentiation"/>
    <property type="evidence" value="ECO:0007669"/>
    <property type="project" value="InterPro"/>
</dbReference>
<evidence type="ECO:0000313" key="3">
    <source>
        <dbReference type="Ensembl" id="ENSLOCP00000006230.1"/>
    </source>
</evidence>
<feature type="region of interest" description="Disordered" evidence="2">
    <location>
        <begin position="22"/>
        <end position="48"/>
    </location>
</feature>
<evidence type="ECO:0000256" key="1">
    <source>
        <dbReference type="ARBA" id="ARBA00006609"/>
    </source>
</evidence>
<dbReference type="Ensembl" id="ENSLOCT00000006238.1">
    <property type="protein sequence ID" value="ENSLOCP00000006230.1"/>
    <property type="gene ID" value="ENSLOCG00000005173.1"/>
</dbReference>
<dbReference type="PRINTS" id="PR02071">
    <property type="entry name" value="PPDPFACTOR"/>
</dbReference>
<protein>
    <submittedName>
        <fullName evidence="3">Pancreatic progenitor cell differentiation and proliferation factor b</fullName>
    </submittedName>
</protein>
<name>W5MCX1_LEPOC</name>
<dbReference type="EMBL" id="AHAT01035852">
    <property type="status" value="NOT_ANNOTATED_CDS"/>
    <property type="molecule type" value="Genomic_DNA"/>
</dbReference>
<dbReference type="InterPro" id="IPR026754">
    <property type="entry name" value="PPDPF"/>
</dbReference>
<dbReference type="Proteomes" id="UP000018468">
    <property type="component" value="Linkage group LG18"/>
</dbReference>
<dbReference type="PANTHER" id="PTHR14572">
    <property type="entry name" value="PANCREATIC PROGENITOR CELL DIFFERENTIATION AND PROLIFERATION FACTOR"/>
    <property type="match status" value="1"/>
</dbReference>
<dbReference type="KEGG" id="loc:102685829"/>
<comment type="similarity">
    <text evidence="1">Belongs to the PPDPF family.</text>
</comment>
<sequence length="117" mass="12543">MAAIPSSGSLIATHDYYRRRLGSTSSNSSCGSSEYAGEVIPHHPGLPKHQDPGHWWSSFFFGKHNQPTMTTLTESPQNSGTFSVTNEKVTCGLAQEVMKRQLSDASESGKPEAGSSA</sequence>
<dbReference type="eggNOG" id="ENOG502S1KD">
    <property type="taxonomic scope" value="Eukaryota"/>
</dbReference>
<dbReference type="RefSeq" id="XP_006639676.1">
    <property type="nucleotide sequence ID" value="XM_006639613.3"/>
</dbReference>
<organism evidence="3 4">
    <name type="scientific">Lepisosteus oculatus</name>
    <name type="common">Spotted gar</name>
    <dbReference type="NCBI Taxonomy" id="7918"/>
    <lineage>
        <taxon>Eukaryota</taxon>
        <taxon>Metazoa</taxon>
        <taxon>Chordata</taxon>
        <taxon>Craniata</taxon>
        <taxon>Vertebrata</taxon>
        <taxon>Euteleostomi</taxon>
        <taxon>Actinopterygii</taxon>
        <taxon>Neopterygii</taxon>
        <taxon>Holostei</taxon>
        <taxon>Semionotiformes</taxon>
        <taxon>Lepisosteidae</taxon>
        <taxon>Lepisosteus</taxon>
    </lineage>
</organism>
<feature type="compositionally biased region" description="Low complexity" evidence="2">
    <location>
        <begin position="23"/>
        <end position="33"/>
    </location>
</feature>
<dbReference type="GeneTree" id="ENSGT00390000009113"/>
<reference evidence="3" key="3">
    <citation type="submission" date="2025-09" db="UniProtKB">
        <authorList>
            <consortium name="Ensembl"/>
        </authorList>
    </citation>
    <scope>IDENTIFICATION</scope>
</reference>
<dbReference type="GeneID" id="102685829"/>
<evidence type="ECO:0000313" key="4">
    <source>
        <dbReference type="Proteomes" id="UP000018468"/>
    </source>
</evidence>
<dbReference type="Pfam" id="PF15060">
    <property type="entry name" value="PPDFL"/>
    <property type="match status" value="1"/>
</dbReference>
<dbReference type="InParanoid" id="W5MCX1"/>
<dbReference type="FunCoup" id="W5MCX1">
    <property type="interactions" value="701"/>
</dbReference>
<accession>W5MCX1</accession>
<reference evidence="4" key="1">
    <citation type="submission" date="2011-12" db="EMBL/GenBank/DDBJ databases">
        <title>The Draft Genome of Lepisosteus oculatus.</title>
        <authorList>
            <consortium name="The Broad Institute Genome Assembly &amp; Analysis Group"/>
            <consortium name="Computational R&amp;D Group"/>
            <consortium name="and Sequencing Platform"/>
            <person name="Di Palma F."/>
            <person name="Alfoldi J."/>
            <person name="Johnson J."/>
            <person name="Berlin A."/>
            <person name="Gnerre S."/>
            <person name="Jaffe D."/>
            <person name="MacCallum I."/>
            <person name="Young S."/>
            <person name="Walker B.J."/>
            <person name="Lander E.S."/>
            <person name="Lindblad-Toh K."/>
        </authorList>
    </citation>
    <scope>NUCLEOTIDE SEQUENCE [LARGE SCALE GENOMIC DNA]</scope>
</reference>
<dbReference type="CTD" id="336303"/>
<keyword evidence="4" id="KW-1185">Reference proteome</keyword>
<dbReference type="OMA" id="ERCDIWT"/>
<dbReference type="Bgee" id="ENSLOCG00000005173">
    <property type="expression patterns" value="Expressed in pharyngeal gill and 13 other cell types or tissues"/>
</dbReference>